<evidence type="ECO:0000256" key="1">
    <source>
        <dbReference type="ARBA" id="ARBA00004651"/>
    </source>
</evidence>
<keyword evidence="4 7" id="KW-0812">Transmembrane</keyword>
<feature type="transmembrane region" description="Helical" evidence="7">
    <location>
        <begin position="140"/>
        <end position="171"/>
    </location>
</feature>
<dbReference type="RefSeq" id="WP_043919221.1">
    <property type="nucleotide sequence ID" value="NZ_FZPF01000005.1"/>
</dbReference>
<name>A0A0D1EDT4_9RHOB</name>
<evidence type="ECO:0000313" key="9">
    <source>
        <dbReference type="Proteomes" id="UP000032232"/>
    </source>
</evidence>
<comment type="caution">
    <text evidence="8">The sequence shown here is derived from an EMBL/GenBank/DDBJ whole genome shotgun (WGS) entry which is preliminary data.</text>
</comment>
<sequence length="400" mass="41419">MTPWPEMWRAFGRIGLLSFGGPAAQIAIMQEELVDRRGWLDRDTFLRGLGFCTLLPGPEAMQLATFAGWRLRGTAGGLLAGLLFVMPGALVMMGLAWAYLAFGRLAPVEAAFAGVKAAVLAIVLSALWKLRSKVEGDRLAVPVALAAFVALFVLGLPFWAVIGGALILGLMRGGDGTFAIPAQSTGGAAKAVRTIVVWLIVWWAPLIPLILIFPGTAPAEAAVFFSWLATVSFGGAYALLAALAQTAVEGYGWLTSAQMIDGLGLAETTPGPLVLVTVFAAWLGGAGDGGLPSAILTACVALWATFVPCFLWIFAGAPHLEMLSSRPRVGAALQTVTAAVAGVIANLAVVFGLAVLWPDGPDLQALSLAALAAGLLWSGRAGLLATLAICATVALLLHVI</sequence>
<reference evidence="8 9" key="1">
    <citation type="submission" date="2015-02" db="EMBL/GenBank/DDBJ databases">
        <title>Genome Sequence of Jannaschia aquimarina DSM28248, a member of the Roseobacter clade.</title>
        <authorList>
            <person name="Voget S."/>
            <person name="Daniel R."/>
        </authorList>
    </citation>
    <scope>NUCLEOTIDE SEQUENCE [LARGE SCALE GENOMIC DNA]</scope>
    <source>
        <strain evidence="8 9">GSW-M26</strain>
    </source>
</reference>
<dbReference type="AlphaFoldDB" id="A0A0D1EDT4"/>
<feature type="transmembrane region" description="Helical" evidence="7">
    <location>
        <begin position="108"/>
        <end position="128"/>
    </location>
</feature>
<feature type="transmembrane region" description="Helical" evidence="7">
    <location>
        <begin position="224"/>
        <end position="244"/>
    </location>
</feature>
<dbReference type="InterPro" id="IPR014047">
    <property type="entry name" value="Chr_Tranpt_l_chain"/>
</dbReference>
<feature type="transmembrane region" description="Helical" evidence="7">
    <location>
        <begin position="377"/>
        <end position="397"/>
    </location>
</feature>
<dbReference type="PANTHER" id="PTHR33567">
    <property type="entry name" value="CHROMATE ION TRANSPORTER (EUROFUNG)"/>
    <property type="match status" value="1"/>
</dbReference>
<feature type="transmembrane region" description="Helical" evidence="7">
    <location>
        <begin position="336"/>
        <end position="357"/>
    </location>
</feature>
<keyword evidence="9" id="KW-1185">Reference proteome</keyword>
<feature type="transmembrane region" description="Helical" evidence="7">
    <location>
        <begin position="78"/>
        <end position="102"/>
    </location>
</feature>
<evidence type="ECO:0000313" key="8">
    <source>
        <dbReference type="EMBL" id="KIT15839.1"/>
    </source>
</evidence>
<organism evidence="8 9">
    <name type="scientific">Jannaschia aquimarina</name>
    <dbReference type="NCBI Taxonomy" id="935700"/>
    <lineage>
        <taxon>Bacteria</taxon>
        <taxon>Pseudomonadati</taxon>
        <taxon>Pseudomonadota</taxon>
        <taxon>Alphaproteobacteria</taxon>
        <taxon>Rhodobacterales</taxon>
        <taxon>Roseobacteraceae</taxon>
        <taxon>Jannaschia</taxon>
    </lineage>
</organism>
<comment type="similarity">
    <text evidence="2">Belongs to the chromate ion transporter (CHR) (TC 2.A.51) family.</text>
</comment>
<feature type="transmembrane region" description="Helical" evidence="7">
    <location>
        <begin position="294"/>
        <end position="315"/>
    </location>
</feature>
<dbReference type="Pfam" id="PF02417">
    <property type="entry name" value="Chromate_transp"/>
    <property type="match status" value="2"/>
</dbReference>
<evidence type="ECO:0000256" key="3">
    <source>
        <dbReference type="ARBA" id="ARBA00022475"/>
    </source>
</evidence>
<gene>
    <name evidence="8" type="primary">srpC</name>
    <name evidence="8" type="ORF">jaqu_24190</name>
</gene>
<dbReference type="PATRIC" id="fig|935700.4.peg.2491"/>
<evidence type="ECO:0000256" key="2">
    <source>
        <dbReference type="ARBA" id="ARBA00005262"/>
    </source>
</evidence>
<dbReference type="PIRSF" id="PIRSF004810">
    <property type="entry name" value="ChrA"/>
    <property type="match status" value="1"/>
</dbReference>
<dbReference type="Proteomes" id="UP000032232">
    <property type="component" value="Unassembled WGS sequence"/>
</dbReference>
<keyword evidence="3" id="KW-1003">Cell membrane</keyword>
<dbReference type="GO" id="GO:0005886">
    <property type="term" value="C:plasma membrane"/>
    <property type="evidence" value="ECO:0007669"/>
    <property type="project" value="UniProtKB-SubCell"/>
</dbReference>
<dbReference type="STRING" id="935700.jaqu_24190"/>
<feature type="transmembrane region" description="Helical" evidence="7">
    <location>
        <begin position="191"/>
        <end position="212"/>
    </location>
</feature>
<accession>A0A0D1EDT4</accession>
<protein>
    <submittedName>
        <fullName evidence="8">SrpC protein</fullName>
    </submittedName>
</protein>
<evidence type="ECO:0000256" key="5">
    <source>
        <dbReference type="ARBA" id="ARBA00022989"/>
    </source>
</evidence>
<dbReference type="NCBIfam" id="TIGR00937">
    <property type="entry name" value="2A51"/>
    <property type="match status" value="1"/>
</dbReference>
<dbReference type="OrthoDB" id="8969999at2"/>
<dbReference type="PANTHER" id="PTHR33567:SF3">
    <property type="entry name" value="CHROMATE ION TRANSPORTER (EUROFUNG)"/>
    <property type="match status" value="1"/>
</dbReference>
<dbReference type="InterPro" id="IPR003370">
    <property type="entry name" value="Chromate_transpt"/>
</dbReference>
<evidence type="ECO:0000256" key="7">
    <source>
        <dbReference type="SAM" id="Phobius"/>
    </source>
</evidence>
<dbReference type="GO" id="GO:0015109">
    <property type="term" value="F:chromate transmembrane transporter activity"/>
    <property type="evidence" value="ECO:0007669"/>
    <property type="project" value="InterPro"/>
</dbReference>
<evidence type="ECO:0000256" key="6">
    <source>
        <dbReference type="ARBA" id="ARBA00023136"/>
    </source>
</evidence>
<dbReference type="EMBL" id="JYFE01000042">
    <property type="protein sequence ID" value="KIT15839.1"/>
    <property type="molecule type" value="Genomic_DNA"/>
</dbReference>
<comment type="subcellular location">
    <subcellularLocation>
        <location evidence="1">Cell membrane</location>
        <topology evidence="1">Multi-pass membrane protein</topology>
    </subcellularLocation>
</comment>
<evidence type="ECO:0000256" key="4">
    <source>
        <dbReference type="ARBA" id="ARBA00022692"/>
    </source>
</evidence>
<keyword evidence="6 7" id="KW-0472">Membrane</keyword>
<keyword evidence="5 7" id="KW-1133">Transmembrane helix</keyword>
<proteinExistence type="inferred from homology"/>